<dbReference type="Proteomes" id="UP001234297">
    <property type="component" value="Chromosome 12"/>
</dbReference>
<sequence>MVGSGASNVDWYETVVRSDSGPDDVTLVCAQYCKVVVGSALGYNGAVNWVLAARWELLCNVADGSEVCNVAVGRLTILGSATGKWSLGKEVAAGFCRSRSIGSHRRWAHLRLRHHRCLSPPSTTAAVARFQRSPTSTLCSLLPWKKKKETGEEDNCREGRSYFFGFSCWAPPRREENPAGLIHPSPESSPDAHPVTGEEVLLRCRPVAVWVLRQNRCSVAEQDS</sequence>
<dbReference type="EMBL" id="CM056820">
    <property type="protein sequence ID" value="KAJ8616054.1"/>
    <property type="molecule type" value="Genomic_DNA"/>
</dbReference>
<keyword evidence="2" id="KW-1185">Reference proteome</keyword>
<comment type="caution">
    <text evidence="1">The sequence shown here is derived from an EMBL/GenBank/DDBJ whole genome shotgun (WGS) entry which is preliminary data.</text>
</comment>
<proteinExistence type="predicted"/>
<name>A0ACC2K4M9_PERAE</name>
<gene>
    <name evidence="1" type="ORF">MRB53_035426</name>
</gene>
<accession>A0ACC2K4M9</accession>
<evidence type="ECO:0000313" key="2">
    <source>
        <dbReference type="Proteomes" id="UP001234297"/>
    </source>
</evidence>
<evidence type="ECO:0000313" key="1">
    <source>
        <dbReference type="EMBL" id="KAJ8616054.1"/>
    </source>
</evidence>
<protein>
    <submittedName>
        <fullName evidence="1">Uncharacterized protein</fullName>
    </submittedName>
</protein>
<organism evidence="1 2">
    <name type="scientific">Persea americana</name>
    <name type="common">Avocado</name>
    <dbReference type="NCBI Taxonomy" id="3435"/>
    <lineage>
        <taxon>Eukaryota</taxon>
        <taxon>Viridiplantae</taxon>
        <taxon>Streptophyta</taxon>
        <taxon>Embryophyta</taxon>
        <taxon>Tracheophyta</taxon>
        <taxon>Spermatophyta</taxon>
        <taxon>Magnoliopsida</taxon>
        <taxon>Magnoliidae</taxon>
        <taxon>Laurales</taxon>
        <taxon>Lauraceae</taxon>
        <taxon>Persea</taxon>
    </lineage>
</organism>
<reference evidence="1 2" key="1">
    <citation type="journal article" date="2022" name="Hortic Res">
        <title>A haplotype resolved chromosomal level avocado genome allows analysis of novel avocado genes.</title>
        <authorList>
            <person name="Nath O."/>
            <person name="Fletcher S.J."/>
            <person name="Hayward A."/>
            <person name="Shaw L.M."/>
            <person name="Masouleh A.K."/>
            <person name="Furtado A."/>
            <person name="Henry R.J."/>
            <person name="Mitter N."/>
        </authorList>
    </citation>
    <scope>NUCLEOTIDE SEQUENCE [LARGE SCALE GENOMIC DNA]</scope>
    <source>
        <strain evidence="2">cv. Hass</strain>
    </source>
</reference>